<protein>
    <submittedName>
        <fullName evidence="1">Uroporphyrinogen-III methyltransferase</fullName>
        <ecNumber evidence="1">2.1.1.107</ecNumber>
    </submittedName>
</protein>
<dbReference type="GO" id="GO:0004851">
    <property type="term" value="F:uroporphyrin-III C-methyltransferase activity"/>
    <property type="evidence" value="ECO:0007669"/>
    <property type="project" value="UniProtKB-EC"/>
</dbReference>
<dbReference type="EC" id="2.1.1.107" evidence="1"/>
<name>A0A0G4K0Q7_9GAMM</name>
<dbReference type="STRING" id="1109412.BN1221_04203c"/>
<accession>A0A0G4K0Q7</accession>
<keyword evidence="1" id="KW-0808">Transferase</keyword>
<gene>
    <name evidence="1" type="ORF">BN1221_04203c</name>
</gene>
<sequence length="60" mass="6320">MNMMTTQSILAQGQQRQPVLGGEIWLVGAGPGDVVRFCRYPALGVAESIAPLAANKHQAA</sequence>
<dbReference type="GO" id="GO:0032259">
    <property type="term" value="P:methylation"/>
    <property type="evidence" value="ECO:0007669"/>
    <property type="project" value="UniProtKB-KW"/>
</dbReference>
<dbReference type="AlphaFoldDB" id="A0A0G4K0Q7"/>
<dbReference type="Proteomes" id="UP000044377">
    <property type="component" value="Unassembled WGS sequence"/>
</dbReference>
<proteinExistence type="predicted"/>
<keyword evidence="1" id="KW-0489">Methyltransferase</keyword>
<organism evidence="1 2">
    <name type="scientific">Brenneria goodwinii</name>
    <dbReference type="NCBI Taxonomy" id="1109412"/>
    <lineage>
        <taxon>Bacteria</taxon>
        <taxon>Pseudomonadati</taxon>
        <taxon>Pseudomonadota</taxon>
        <taxon>Gammaproteobacteria</taxon>
        <taxon>Enterobacterales</taxon>
        <taxon>Pectobacteriaceae</taxon>
        <taxon>Brenneria</taxon>
    </lineage>
</organism>
<dbReference type="EMBL" id="CGIG01000001">
    <property type="protein sequence ID" value="CPR20228.1"/>
    <property type="molecule type" value="Genomic_DNA"/>
</dbReference>
<keyword evidence="2" id="KW-1185">Reference proteome</keyword>
<evidence type="ECO:0000313" key="2">
    <source>
        <dbReference type="Proteomes" id="UP000044377"/>
    </source>
</evidence>
<evidence type="ECO:0000313" key="1">
    <source>
        <dbReference type="EMBL" id="CPR20228.1"/>
    </source>
</evidence>
<reference evidence="2" key="1">
    <citation type="submission" date="2015-01" db="EMBL/GenBank/DDBJ databases">
        <authorList>
            <person name="Paterson Steve"/>
        </authorList>
    </citation>
    <scope>NUCLEOTIDE SEQUENCE [LARGE SCALE GENOMIC DNA]</scope>
    <source>
        <strain evidence="2">OBR1</strain>
    </source>
</reference>